<dbReference type="Gene3D" id="3.20.20.100">
    <property type="entry name" value="NADP-dependent oxidoreductase domain"/>
    <property type="match status" value="1"/>
</dbReference>
<dbReference type="Proteomes" id="UP001589814">
    <property type="component" value="Unassembled WGS sequence"/>
</dbReference>
<evidence type="ECO:0000313" key="3">
    <source>
        <dbReference type="EMBL" id="MFC0267810.1"/>
    </source>
</evidence>
<gene>
    <name evidence="3" type="ORF">ACFFHW_07370</name>
</gene>
<dbReference type="PANTHER" id="PTHR43364">
    <property type="entry name" value="NADH-SPECIFIC METHYLGLYOXAL REDUCTASE-RELATED"/>
    <property type="match status" value="1"/>
</dbReference>
<keyword evidence="1" id="KW-0560">Oxidoreductase</keyword>
<dbReference type="SUPFAM" id="SSF51430">
    <property type="entry name" value="NAD(P)-linked oxidoreductase"/>
    <property type="match status" value="1"/>
</dbReference>
<dbReference type="RefSeq" id="WP_019951777.1">
    <property type="nucleotide sequence ID" value="NZ_JBHLVX010000023.1"/>
</dbReference>
<dbReference type="InterPro" id="IPR050523">
    <property type="entry name" value="AKR_Detox_Biosynth"/>
</dbReference>
<evidence type="ECO:0000256" key="1">
    <source>
        <dbReference type="ARBA" id="ARBA00023002"/>
    </source>
</evidence>
<keyword evidence="4" id="KW-1185">Reference proteome</keyword>
<dbReference type="InterPro" id="IPR036812">
    <property type="entry name" value="NAD(P)_OxRdtase_dom_sf"/>
</dbReference>
<evidence type="ECO:0000313" key="4">
    <source>
        <dbReference type="Proteomes" id="UP001589814"/>
    </source>
</evidence>
<protein>
    <submittedName>
        <fullName evidence="3">Aldo/keto reductase</fullName>
    </submittedName>
</protein>
<comment type="caution">
    <text evidence="3">The sequence shown here is derived from an EMBL/GenBank/DDBJ whole genome shotgun (WGS) entry which is preliminary data.</text>
</comment>
<dbReference type="InterPro" id="IPR023210">
    <property type="entry name" value="NADP_OxRdtase_dom"/>
</dbReference>
<dbReference type="Pfam" id="PF00248">
    <property type="entry name" value="Aldo_ket_red"/>
    <property type="match status" value="1"/>
</dbReference>
<evidence type="ECO:0000259" key="2">
    <source>
        <dbReference type="Pfam" id="PF00248"/>
    </source>
</evidence>
<feature type="domain" description="NADP-dependent oxidoreductase" evidence="2">
    <location>
        <begin position="15"/>
        <end position="319"/>
    </location>
</feature>
<name>A0ABV6G2D3_9GAMM</name>
<reference evidence="3 4" key="1">
    <citation type="submission" date="2024-09" db="EMBL/GenBank/DDBJ databases">
        <authorList>
            <person name="Sun Q."/>
            <person name="Mori K."/>
        </authorList>
    </citation>
    <scope>NUCLEOTIDE SEQUENCE [LARGE SCALE GENOMIC DNA]</scope>
    <source>
        <strain evidence="3 4">CCM 7415</strain>
    </source>
</reference>
<dbReference type="PANTHER" id="PTHR43364:SF4">
    <property type="entry name" value="NAD(P)-LINKED OXIDOREDUCTASE SUPERFAMILY PROTEIN"/>
    <property type="match status" value="1"/>
</dbReference>
<sequence length="365" mass="40083">MEYRMLGHSGMAVSKLALGTMYFGNETPEKEAFAILDRFVEAGGTLIDTADVYVDGGAEEVVGRWLADRPKDITDRVVLATKARYPTGEEVNAQGLSRRHLHRALEASLRRLQVDSVDLYQLHGTDPLTPMEETLGFLDDATRAGRIHYFGLSNFNGWEIQRMVSTAREMGVRAPVSLQPQYNLLSREIEWEIVPASRHNGMGILPWSPLAGGLLSGKYKRNDAPDANTRAGSDNPMWQWTIAEFAGTERAWQVIDAVRDAAGKLGATPSQVALNWLMNHPGVTAPICGVRTLAHLEDNLGAVALDLGEETHQRLEKLSRPVPEKSYPYGNFGEAMRTRFVDRAEHPVGAVVGEGANAPLGGDKK</sequence>
<accession>A0ABV6G2D3</accession>
<dbReference type="EMBL" id="JBHLVX010000023">
    <property type="protein sequence ID" value="MFC0267810.1"/>
    <property type="molecule type" value="Genomic_DNA"/>
</dbReference>
<organism evidence="3 4">
    <name type="scientific">Kushneria aurantia</name>
    <dbReference type="NCBI Taxonomy" id="504092"/>
    <lineage>
        <taxon>Bacteria</taxon>
        <taxon>Pseudomonadati</taxon>
        <taxon>Pseudomonadota</taxon>
        <taxon>Gammaproteobacteria</taxon>
        <taxon>Oceanospirillales</taxon>
        <taxon>Halomonadaceae</taxon>
        <taxon>Kushneria</taxon>
    </lineage>
</organism>
<proteinExistence type="predicted"/>